<feature type="compositionally biased region" description="Polar residues" evidence="1">
    <location>
        <begin position="18"/>
        <end position="31"/>
    </location>
</feature>
<feature type="compositionally biased region" description="Acidic residues" evidence="1">
    <location>
        <begin position="32"/>
        <end position="41"/>
    </location>
</feature>
<evidence type="ECO:0000256" key="1">
    <source>
        <dbReference type="SAM" id="MobiDB-lite"/>
    </source>
</evidence>
<protein>
    <submittedName>
        <fullName evidence="2">Uncharacterized protein</fullName>
    </submittedName>
</protein>
<evidence type="ECO:0000313" key="3">
    <source>
        <dbReference type="Proteomes" id="UP000238479"/>
    </source>
</evidence>
<dbReference type="Proteomes" id="UP000238479">
    <property type="component" value="Chromosome 2"/>
</dbReference>
<accession>A0A2P6S5H9</accession>
<feature type="region of interest" description="Disordered" evidence="1">
    <location>
        <begin position="1"/>
        <end position="53"/>
    </location>
</feature>
<name>A0A2P6S5H9_ROSCH</name>
<sequence length="53" mass="5966">MKKRNFHSVRKQLFASVPNKSTNSDSPSNENDATDMTESTEDTSRGVDANSWF</sequence>
<dbReference type="AlphaFoldDB" id="A0A2P6S5H9"/>
<gene>
    <name evidence="2" type="ORF">RchiOBHm_Chr2g0171891</name>
</gene>
<proteinExistence type="predicted"/>
<organism evidence="2 3">
    <name type="scientific">Rosa chinensis</name>
    <name type="common">China rose</name>
    <dbReference type="NCBI Taxonomy" id="74649"/>
    <lineage>
        <taxon>Eukaryota</taxon>
        <taxon>Viridiplantae</taxon>
        <taxon>Streptophyta</taxon>
        <taxon>Embryophyta</taxon>
        <taxon>Tracheophyta</taxon>
        <taxon>Spermatophyta</taxon>
        <taxon>Magnoliopsida</taxon>
        <taxon>eudicotyledons</taxon>
        <taxon>Gunneridae</taxon>
        <taxon>Pentapetalae</taxon>
        <taxon>rosids</taxon>
        <taxon>fabids</taxon>
        <taxon>Rosales</taxon>
        <taxon>Rosaceae</taxon>
        <taxon>Rosoideae</taxon>
        <taxon>Rosoideae incertae sedis</taxon>
        <taxon>Rosa</taxon>
    </lineage>
</organism>
<keyword evidence="3" id="KW-1185">Reference proteome</keyword>
<evidence type="ECO:0000313" key="2">
    <source>
        <dbReference type="EMBL" id="PRQ53922.1"/>
    </source>
</evidence>
<dbReference type="Gramene" id="PRQ53922">
    <property type="protein sequence ID" value="PRQ53922"/>
    <property type="gene ID" value="RchiOBHm_Chr2g0171891"/>
</dbReference>
<dbReference type="EMBL" id="PDCK01000040">
    <property type="protein sequence ID" value="PRQ53922.1"/>
    <property type="molecule type" value="Genomic_DNA"/>
</dbReference>
<reference evidence="2 3" key="1">
    <citation type="journal article" date="2018" name="Nat. Genet.">
        <title>The Rosa genome provides new insights in the design of modern roses.</title>
        <authorList>
            <person name="Bendahmane M."/>
        </authorList>
    </citation>
    <scope>NUCLEOTIDE SEQUENCE [LARGE SCALE GENOMIC DNA]</scope>
    <source>
        <strain evidence="3">cv. Old Blush</strain>
    </source>
</reference>
<comment type="caution">
    <text evidence="2">The sequence shown here is derived from an EMBL/GenBank/DDBJ whole genome shotgun (WGS) entry which is preliminary data.</text>
</comment>
<feature type="compositionally biased region" description="Basic residues" evidence="1">
    <location>
        <begin position="1"/>
        <end position="10"/>
    </location>
</feature>